<dbReference type="AlphaFoldDB" id="A0ABD0NZJ7"/>
<comment type="caution">
    <text evidence="1">The sequence shown here is derived from an EMBL/GenBank/DDBJ whole genome shotgun (WGS) entry which is preliminary data.</text>
</comment>
<keyword evidence="2" id="KW-1185">Reference proteome</keyword>
<evidence type="ECO:0000313" key="2">
    <source>
        <dbReference type="Proteomes" id="UP001529510"/>
    </source>
</evidence>
<evidence type="ECO:0000313" key="1">
    <source>
        <dbReference type="EMBL" id="KAL0167182.1"/>
    </source>
</evidence>
<organism evidence="1 2">
    <name type="scientific">Cirrhinus mrigala</name>
    <name type="common">Mrigala</name>
    <dbReference type="NCBI Taxonomy" id="683832"/>
    <lineage>
        <taxon>Eukaryota</taxon>
        <taxon>Metazoa</taxon>
        <taxon>Chordata</taxon>
        <taxon>Craniata</taxon>
        <taxon>Vertebrata</taxon>
        <taxon>Euteleostomi</taxon>
        <taxon>Actinopterygii</taxon>
        <taxon>Neopterygii</taxon>
        <taxon>Teleostei</taxon>
        <taxon>Ostariophysi</taxon>
        <taxon>Cypriniformes</taxon>
        <taxon>Cyprinidae</taxon>
        <taxon>Labeoninae</taxon>
        <taxon>Labeonini</taxon>
        <taxon>Cirrhinus</taxon>
    </lineage>
</organism>
<sequence>MSRRDSTDDSFKYVFSILRSLYPLVQTLEEFADGLVFSDGRKPLLVEEKDGARVKKLTRGLIICAFTPLQQLRVPAQ</sequence>
<accession>A0ABD0NZJ7</accession>
<feature type="non-terminal residue" evidence="1">
    <location>
        <position position="77"/>
    </location>
</feature>
<proteinExistence type="predicted"/>
<gene>
    <name evidence="1" type="ORF">M9458_039026</name>
</gene>
<dbReference type="Proteomes" id="UP001529510">
    <property type="component" value="Unassembled WGS sequence"/>
</dbReference>
<reference evidence="1 2" key="1">
    <citation type="submission" date="2024-05" db="EMBL/GenBank/DDBJ databases">
        <title>Genome sequencing and assembly of Indian major carp, Cirrhinus mrigala (Hamilton, 1822).</title>
        <authorList>
            <person name="Mohindra V."/>
            <person name="Chowdhury L.M."/>
            <person name="Lal K."/>
            <person name="Jena J.K."/>
        </authorList>
    </citation>
    <scope>NUCLEOTIDE SEQUENCE [LARGE SCALE GENOMIC DNA]</scope>
    <source>
        <strain evidence="1">CM1030</strain>
        <tissue evidence="1">Blood</tissue>
    </source>
</reference>
<dbReference type="EMBL" id="JAMKFB020000019">
    <property type="protein sequence ID" value="KAL0167182.1"/>
    <property type="molecule type" value="Genomic_DNA"/>
</dbReference>
<protein>
    <submittedName>
        <fullName evidence="1">Uncharacterized protein</fullName>
    </submittedName>
</protein>
<name>A0ABD0NZJ7_CIRMR</name>